<name>E6QLY4_9ZZZZ</name>
<dbReference type="AlphaFoldDB" id="E6QLY4"/>
<sequence length="44" mass="4714">MFSKSEIIIAIPPPLPPLRLITTFANAESTFGREDLAAGFAVPL</sequence>
<evidence type="ECO:0000313" key="1">
    <source>
        <dbReference type="EMBL" id="CBI08255.1"/>
    </source>
</evidence>
<proteinExistence type="predicted"/>
<protein>
    <submittedName>
        <fullName evidence="1">Uncharacterized protein</fullName>
    </submittedName>
</protein>
<reference evidence="1" key="1">
    <citation type="submission" date="2009-10" db="EMBL/GenBank/DDBJ databases">
        <title>Diversity of trophic interactions inside an arsenic-rich microbial ecosystem.</title>
        <authorList>
            <person name="Bertin P.N."/>
            <person name="Heinrich-Salmeron A."/>
            <person name="Pelletier E."/>
            <person name="Goulhen-Chollet F."/>
            <person name="Arsene-Ploetze F."/>
            <person name="Gallien S."/>
            <person name="Calteau A."/>
            <person name="Vallenet D."/>
            <person name="Casiot C."/>
            <person name="Chane-Woon-Ming B."/>
            <person name="Giloteaux L."/>
            <person name="Barakat M."/>
            <person name="Bonnefoy V."/>
            <person name="Bruneel O."/>
            <person name="Chandler M."/>
            <person name="Cleiss J."/>
            <person name="Duran R."/>
            <person name="Elbaz-Poulichet F."/>
            <person name="Fonknechten N."/>
            <person name="Lauga B."/>
            <person name="Mornico D."/>
            <person name="Ortet P."/>
            <person name="Schaeffer C."/>
            <person name="Siguier P."/>
            <person name="Alexander Thil Smith A."/>
            <person name="Van Dorsselaer A."/>
            <person name="Weissenbach J."/>
            <person name="Medigue C."/>
            <person name="Le Paslier D."/>
        </authorList>
    </citation>
    <scope>NUCLEOTIDE SEQUENCE</scope>
</reference>
<gene>
    <name evidence="1" type="ORF">CARN6_1706</name>
</gene>
<dbReference type="EMBL" id="CABQ01000199">
    <property type="protein sequence ID" value="CBI08255.1"/>
    <property type="molecule type" value="Genomic_DNA"/>
</dbReference>
<accession>E6QLY4</accession>
<comment type="caution">
    <text evidence="1">The sequence shown here is derived from an EMBL/GenBank/DDBJ whole genome shotgun (WGS) entry which is preliminary data.</text>
</comment>
<organism evidence="1">
    <name type="scientific">mine drainage metagenome</name>
    <dbReference type="NCBI Taxonomy" id="410659"/>
    <lineage>
        <taxon>unclassified sequences</taxon>
        <taxon>metagenomes</taxon>
        <taxon>ecological metagenomes</taxon>
    </lineage>
</organism>